<organism evidence="1 2">
    <name type="scientific">Sphingobium rhizovicinum</name>
    <dbReference type="NCBI Taxonomy" id="432308"/>
    <lineage>
        <taxon>Bacteria</taxon>
        <taxon>Pseudomonadati</taxon>
        <taxon>Pseudomonadota</taxon>
        <taxon>Alphaproteobacteria</taxon>
        <taxon>Sphingomonadales</taxon>
        <taxon>Sphingomonadaceae</taxon>
        <taxon>Sphingobium</taxon>
    </lineage>
</organism>
<keyword evidence="2" id="KW-1185">Reference proteome</keyword>
<dbReference type="EMBL" id="JBHRVU010000004">
    <property type="protein sequence ID" value="MFC3442350.1"/>
    <property type="molecule type" value="Genomic_DNA"/>
</dbReference>
<gene>
    <name evidence="1" type="ORF">ACFOKF_14335</name>
</gene>
<dbReference type="RefSeq" id="WP_380796445.1">
    <property type="nucleotide sequence ID" value="NZ_JBHRVU010000004.1"/>
</dbReference>
<evidence type="ECO:0000313" key="1">
    <source>
        <dbReference type="EMBL" id="MFC3442350.1"/>
    </source>
</evidence>
<dbReference type="Proteomes" id="UP001595681">
    <property type="component" value="Unassembled WGS sequence"/>
</dbReference>
<evidence type="ECO:0000313" key="2">
    <source>
        <dbReference type="Proteomes" id="UP001595681"/>
    </source>
</evidence>
<protein>
    <submittedName>
        <fullName evidence="1">Uncharacterized protein</fullName>
    </submittedName>
</protein>
<comment type="caution">
    <text evidence="1">The sequence shown here is derived from an EMBL/GenBank/DDBJ whole genome shotgun (WGS) entry which is preliminary data.</text>
</comment>
<accession>A0ABV7NGA5</accession>
<proteinExistence type="predicted"/>
<name>A0ABV7NGA5_9SPHN</name>
<sequence length="163" mass="18781">MIETYNYPPDLPWGYWLQTHPQPDGGQTIVMGNKVYDGGLRHVFWEHRLNMCACLKYDEQLDMLHVALDRLHRLDDDLVPAVVLRDIFCHDGFWQHYCYWLNSSGLTWHGKHPLDSQRLTPEGRAVRLMLRMTSALSEGAVPRQIAANRGAAKMLALLPGDER</sequence>
<reference evidence="2" key="1">
    <citation type="journal article" date="2019" name="Int. J. Syst. Evol. Microbiol.">
        <title>The Global Catalogue of Microorganisms (GCM) 10K type strain sequencing project: providing services to taxonomists for standard genome sequencing and annotation.</title>
        <authorList>
            <consortium name="The Broad Institute Genomics Platform"/>
            <consortium name="The Broad Institute Genome Sequencing Center for Infectious Disease"/>
            <person name="Wu L."/>
            <person name="Ma J."/>
        </authorList>
    </citation>
    <scope>NUCLEOTIDE SEQUENCE [LARGE SCALE GENOMIC DNA]</scope>
    <source>
        <strain evidence="2">CCM 7491</strain>
    </source>
</reference>